<dbReference type="GeneTree" id="ENSGT00530000063498"/>
<protein>
    <recommendedName>
        <fullName evidence="3 11">Origin recognition complex subunit 1</fullName>
    </recommendedName>
</protein>
<feature type="domain" description="AAA+ ATPase" evidence="12">
    <location>
        <begin position="134"/>
        <end position="283"/>
    </location>
</feature>
<dbReference type="CDD" id="cd00009">
    <property type="entry name" value="AAA"/>
    <property type="match status" value="1"/>
</dbReference>
<evidence type="ECO:0000256" key="5">
    <source>
        <dbReference type="ARBA" id="ARBA00022723"/>
    </source>
</evidence>
<dbReference type="GO" id="GO:0005524">
    <property type="term" value="F:ATP binding"/>
    <property type="evidence" value="ECO:0007669"/>
    <property type="project" value="UniProtKB-KW"/>
</dbReference>
<evidence type="ECO:0000313" key="13">
    <source>
        <dbReference type="Ensembl" id="ENSEBUP00000011005.1"/>
    </source>
</evidence>
<comment type="function">
    <text evidence="11">Component of the origin recognition complex (ORC) that binds origins of replication. DNA-binding is ATP-dependent, however specific DNA sequences that define origins of replication have not been identified so far. ORC is required to assemble the pre-replication complex necessary to initiate DNA replication.</text>
</comment>
<organism evidence="13 14">
    <name type="scientific">Eptatretus burgeri</name>
    <name type="common">Inshore hagfish</name>
    <dbReference type="NCBI Taxonomy" id="7764"/>
    <lineage>
        <taxon>Eukaryota</taxon>
        <taxon>Metazoa</taxon>
        <taxon>Chordata</taxon>
        <taxon>Craniata</taxon>
        <taxon>Vertebrata</taxon>
        <taxon>Cyclostomata</taxon>
        <taxon>Myxini</taxon>
        <taxon>Myxiniformes</taxon>
        <taxon>Myxinidae</taxon>
        <taxon>Eptatretinae</taxon>
        <taxon>Eptatretus</taxon>
    </lineage>
</organism>
<evidence type="ECO:0000256" key="6">
    <source>
        <dbReference type="ARBA" id="ARBA00022741"/>
    </source>
</evidence>
<name>A0A8C4Q6Z9_EPTBU</name>
<dbReference type="FunFam" id="3.40.50.300:FF:000199">
    <property type="entry name" value="Origin recognition complex subunit 1"/>
    <property type="match status" value="1"/>
</dbReference>
<dbReference type="OMA" id="QPIINGE"/>
<dbReference type="InterPro" id="IPR003593">
    <property type="entry name" value="AAA+_ATPase"/>
</dbReference>
<dbReference type="SMART" id="SM00382">
    <property type="entry name" value="AAA"/>
    <property type="match status" value="1"/>
</dbReference>
<evidence type="ECO:0000256" key="9">
    <source>
        <dbReference type="ARBA" id="ARBA00023125"/>
    </source>
</evidence>
<evidence type="ECO:0000256" key="7">
    <source>
        <dbReference type="ARBA" id="ARBA00022840"/>
    </source>
</evidence>
<dbReference type="GO" id="GO:0006270">
    <property type="term" value="P:DNA replication initiation"/>
    <property type="evidence" value="ECO:0007669"/>
    <property type="project" value="TreeGrafter"/>
</dbReference>
<dbReference type="Gene3D" id="3.40.50.300">
    <property type="entry name" value="P-loop containing nucleotide triphosphate hydrolases"/>
    <property type="match status" value="1"/>
</dbReference>
<dbReference type="Pfam" id="PF09079">
    <property type="entry name" value="WHD_Cdc6"/>
    <property type="match status" value="1"/>
</dbReference>
<dbReference type="GO" id="GO:0033314">
    <property type="term" value="P:mitotic DNA replication checkpoint signaling"/>
    <property type="evidence" value="ECO:0007669"/>
    <property type="project" value="TreeGrafter"/>
</dbReference>
<sequence>MLQAFFHPFYFSYCSSRKHCPEQKHSSVHGGLAAEHLQFPAHRFLHLHLISSRHPFDASGITVQNGCQTSSAFLAHPQSAGEGSSGLAIWDCPQIHVCLSSRLCVSAVPDSLPCREEEFHHLYSFISSKLDDGTGGCMYVSGVPGTGKTATLCEVVRVLREGVCQGCVPEFRFVELNGLRLTEPRHAFSHVLKVLTGRKATPDHAASLLDEMFSQRGTHHEATLLLVDEVDSLCSRPAVIYRLLDWPSHRGSRLILVAIANTLDLPERLQGRLASRLGVTRLAFPPYSHKQLVQVLGARLEGLQAFQPDALALVARKVAALSGDARRALDICRRAAEIALNTSPRRQQRVEMAHMSRALDEMFSSPCILAVRSVSSWLQRAFLQALLAEFSHSGVEEATLLEVYPRLVSLCRLEGIAPPSMSRTYASCAALYACRLVLADTACRPWRLRLSGSRDDITFALRGE</sequence>
<dbReference type="Pfam" id="PF17872">
    <property type="entry name" value="AAA_lid_10"/>
    <property type="match status" value="1"/>
</dbReference>
<dbReference type="GO" id="GO:0046872">
    <property type="term" value="F:metal ion binding"/>
    <property type="evidence" value="ECO:0007669"/>
    <property type="project" value="UniProtKB-KW"/>
</dbReference>
<comment type="similarity">
    <text evidence="2 11">Belongs to the ORC1 family.</text>
</comment>
<evidence type="ECO:0000256" key="10">
    <source>
        <dbReference type="ARBA" id="ARBA00023242"/>
    </source>
</evidence>
<dbReference type="Pfam" id="PF00004">
    <property type="entry name" value="AAA"/>
    <property type="match status" value="1"/>
</dbReference>
<evidence type="ECO:0000256" key="8">
    <source>
        <dbReference type="ARBA" id="ARBA00022842"/>
    </source>
</evidence>
<keyword evidence="10 11" id="KW-0539">Nucleus</keyword>
<evidence type="ECO:0000313" key="14">
    <source>
        <dbReference type="Proteomes" id="UP000694388"/>
    </source>
</evidence>
<dbReference type="Gene3D" id="1.10.8.60">
    <property type="match status" value="1"/>
</dbReference>
<reference evidence="13" key="2">
    <citation type="submission" date="2025-09" db="UniProtKB">
        <authorList>
            <consortium name="Ensembl"/>
        </authorList>
    </citation>
    <scope>IDENTIFICATION</scope>
</reference>
<comment type="subcellular location">
    <subcellularLocation>
        <location evidence="1 11">Nucleus</location>
    </subcellularLocation>
</comment>
<dbReference type="FunFam" id="1.10.8.60:FF:000062">
    <property type="entry name" value="Origin recognition complex subunit 1"/>
    <property type="match status" value="1"/>
</dbReference>
<evidence type="ECO:0000256" key="3">
    <source>
        <dbReference type="ARBA" id="ARBA00019081"/>
    </source>
</evidence>
<keyword evidence="9 11" id="KW-0238">DNA-binding</keyword>
<keyword evidence="8" id="KW-0460">Magnesium</keyword>
<evidence type="ECO:0000256" key="2">
    <source>
        <dbReference type="ARBA" id="ARBA00008398"/>
    </source>
</evidence>
<dbReference type="PANTHER" id="PTHR10763">
    <property type="entry name" value="CELL DIVISION CONTROL PROTEIN 6-RELATED"/>
    <property type="match status" value="1"/>
</dbReference>
<keyword evidence="7 11" id="KW-0067">ATP-binding</keyword>
<dbReference type="InterPro" id="IPR003959">
    <property type="entry name" value="ATPase_AAA_core"/>
</dbReference>
<dbReference type="PANTHER" id="PTHR10763:SF23">
    <property type="entry name" value="ORIGIN RECOGNITION COMPLEX SUBUNIT 1"/>
    <property type="match status" value="1"/>
</dbReference>
<dbReference type="AlphaFoldDB" id="A0A8C4Q6Z9"/>
<dbReference type="Ensembl" id="ENSEBUT00000011564.1">
    <property type="protein sequence ID" value="ENSEBUP00000011005.1"/>
    <property type="gene ID" value="ENSEBUG00000007035.1"/>
</dbReference>
<dbReference type="GO" id="GO:0016887">
    <property type="term" value="F:ATP hydrolysis activity"/>
    <property type="evidence" value="ECO:0007669"/>
    <property type="project" value="InterPro"/>
</dbReference>
<comment type="subunit">
    <text evidence="11">ORC is composed of six subunits.</text>
</comment>
<evidence type="ECO:0000259" key="12">
    <source>
        <dbReference type="SMART" id="SM00382"/>
    </source>
</evidence>
<evidence type="ECO:0000256" key="11">
    <source>
        <dbReference type="RuleBase" id="RU365058"/>
    </source>
</evidence>
<dbReference type="GO" id="GO:0003688">
    <property type="term" value="F:DNA replication origin binding"/>
    <property type="evidence" value="ECO:0007669"/>
    <property type="project" value="TreeGrafter"/>
</dbReference>
<keyword evidence="5" id="KW-0479">Metal-binding</keyword>
<keyword evidence="4 11" id="KW-0235">DNA replication</keyword>
<dbReference type="InterPro" id="IPR015163">
    <property type="entry name" value="Cdc6_C"/>
</dbReference>
<keyword evidence="6 11" id="KW-0547">Nucleotide-binding</keyword>
<dbReference type="Proteomes" id="UP000694388">
    <property type="component" value="Unplaced"/>
</dbReference>
<dbReference type="InterPro" id="IPR050311">
    <property type="entry name" value="ORC1/CDC6"/>
</dbReference>
<dbReference type="InterPro" id="IPR041083">
    <property type="entry name" value="AAA_lid_10"/>
</dbReference>
<dbReference type="InterPro" id="IPR027417">
    <property type="entry name" value="P-loop_NTPase"/>
</dbReference>
<reference evidence="13" key="1">
    <citation type="submission" date="2025-08" db="UniProtKB">
        <authorList>
            <consortium name="Ensembl"/>
        </authorList>
    </citation>
    <scope>IDENTIFICATION</scope>
</reference>
<evidence type="ECO:0000256" key="1">
    <source>
        <dbReference type="ARBA" id="ARBA00004123"/>
    </source>
</evidence>
<dbReference type="GO" id="GO:0005664">
    <property type="term" value="C:nuclear origin of replication recognition complex"/>
    <property type="evidence" value="ECO:0007669"/>
    <property type="project" value="TreeGrafter"/>
</dbReference>
<dbReference type="SUPFAM" id="SSF52540">
    <property type="entry name" value="P-loop containing nucleoside triphosphate hydrolases"/>
    <property type="match status" value="1"/>
</dbReference>
<proteinExistence type="inferred from homology"/>
<keyword evidence="14" id="KW-1185">Reference proteome</keyword>
<accession>A0A8C4Q6Z9</accession>
<evidence type="ECO:0000256" key="4">
    <source>
        <dbReference type="ARBA" id="ARBA00022705"/>
    </source>
</evidence>